<dbReference type="eggNOG" id="arCOG04848">
    <property type="taxonomic scope" value="Archaea"/>
</dbReference>
<dbReference type="Pfam" id="PF08349">
    <property type="entry name" value="DUF1722"/>
    <property type="match status" value="1"/>
</dbReference>
<organism evidence="2 3">
    <name type="scientific">Methanocella paludicola (strain DSM 17711 / JCM 13418 / NBRC 101707 / SANAE)</name>
    <dbReference type="NCBI Taxonomy" id="304371"/>
    <lineage>
        <taxon>Archaea</taxon>
        <taxon>Methanobacteriati</taxon>
        <taxon>Methanobacteriota</taxon>
        <taxon>Stenosarchaea group</taxon>
        <taxon>Methanomicrobia</taxon>
        <taxon>Methanocellales</taxon>
        <taxon>Methanocellaceae</taxon>
        <taxon>Methanocella</taxon>
    </lineage>
</organism>
<dbReference type="PANTHER" id="PTHR30087:SF0">
    <property type="entry name" value="INNER MEMBRANE PROTEIN"/>
    <property type="match status" value="1"/>
</dbReference>
<dbReference type="AlphaFoldDB" id="D1Z2N7"/>
<accession>D1Z2N7</accession>
<evidence type="ECO:0000313" key="3">
    <source>
        <dbReference type="Proteomes" id="UP000001882"/>
    </source>
</evidence>
<dbReference type="EMBL" id="AP011532">
    <property type="protein sequence ID" value="BAI62959.1"/>
    <property type="molecule type" value="Genomic_DNA"/>
</dbReference>
<dbReference type="PATRIC" id="fig|304371.9.peg.2955"/>
<dbReference type="InParanoid" id="D1Z2N7"/>
<feature type="domain" description="DUF1722" evidence="1">
    <location>
        <begin position="192"/>
        <end position="299"/>
    </location>
</feature>
<dbReference type="Pfam" id="PF04463">
    <property type="entry name" value="2-thiour_desulf"/>
    <property type="match status" value="1"/>
</dbReference>
<keyword evidence="3" id="KW-1185">Reference proteome</keyword>
<sequence length="321" mass="36925">MRRFPRPRIVVSACLEFDEVRYDGKVVPCPVVKELKPYVDFLKICPEYEIGLGVPRDPLRIVSIGGRERLIQPRTGRDITDPMDVFTDRLIVSLPPVDGFLFKSGSPTIGFYNIKVYDKPVGAGVAGRTSGLFARKILRRYHDYPLEDDLRMKNGKIRDEFLTKIFAFAGFREAAEAGDPDQVRDFHDRNRYLFMCYDTDAESMLDGALARGNSEYFNEMRRLLSKHRTSEGYAGVAMRIFELYGDRLSSGEKAWFRALVAKYLKNKVSRDALLDTLELFAVRMSDWKTADQTVFAPYPQELVPDVDQRLDRDYWKAVSIQ</sequence>
<evidence type="ECO:0000313" key="2">
    <source>
        <dbReference type="EMBL" id="BAI62959.1"/>
    </source>
</evidence>
<gene>
    <name evidence="2" type="ordered locus">MCP_2887</name>
</gene>
<evidence type="ECO:0000259" key="1">
    <source>
        <dbReference type="Pfam" id="PF08349"/>
    </source>
</evidence>
<proteinExistence type="predicted"/>
<reference evidence="2 3" key="2">
    <citation type="journal article" date="2008" name="Int. J. Syst. Evol. Microbiol.">
        <title>Methanocella paludicola gen. nov., sp. nov., a methane-producing archaeon, the first isolate of the lineage 'Rice Cluster I', and proposal of the new archaeal order Methanocellales ord. nov.</title>
        <authorList>
            <person name="Sakai S."/>
            <person name="Imachi H."/>
            <person name="Hanada S."/>
            <person name="Ohashi A."/>
            <person name="Harada H."/>
            <person name="Kamagata Y."/>
        </authorList>
    </citation>
    <scope>NUCLEOTIDE SEQUENCE [LARGE SCALE GENOMIC DNA]</scope>
    <source>
        <strain evidence="3">DSM 17711 / JCM 13418 / NBRC 101707 / SANAE</strain>
    </source>
</reference>
<dbReference type="InterPro" id="IPR013560">
    <property type="entry name" value="DUF1722"/>
</dbReference>
<protein>
    <recommendedName>
        <fullName evidence="1">DUF1722 domain-containing protein</fullName>
    </recommendedName>
</protein>
<dbReference type="Proteomes" id="UP000001882">
    <property type="component" value="Chromosome"/>
</dbReference>
<dbReference type="PANTHER" id="PTHR30087">
    <property type="entry name" value="INNER MEMBRANE PROTEIN"/>
    <property type="match status" value="1"/>
</dbReference>
<dbReference type="STRING" id="304371.MCP_2887"/>
<reference evidence="3" key="3">
    <citation type="journal article" date="2011" name="PLoS ONE">
        <title>Genome sequence of a mesophilic hydrogenotrophic methanogen Methanocella paludicola, the first cultivated representative of the order Methanocellales.</title>
        <authorList>
            <person name="Sakai S."/>
            <person name="Takaki Y."/>
            <person name="Shimamura S."/>
            <person name="Sekine M."/>
            <person name="Tajima T."/>
            <person name="Kosugi H."/>
            <person name="Ichikawa N."/>
            <person name="Tasumi E."/>
            <person name="Hiraki A.T."/>
            <person name="Shimizu A."/>
            <person name="Kato Y."/>
            <person name="Nishiko R."/>
            <person name="Mori K."/>
            <person name="Fujita N."/>
            <person name="Imachi H."/>
            <person name="Takai K."/>
        </authorList>
    </citation>
    <scope>NUCLEOTIDE SEQUENCE [LARGE SCALE GENOMIC DNA]</scope>
    <source>
        <strain evidence="3">DSM 17711 / JCM 13418 / NBRC 101707 / SANAE</strain>
    </source>
</reference>
<reference evidence="2 3" key="1">
    <citation type="journal article" date="2007" name="Appl. Environ. Microbiol.">
        <title>Isolation of key methanogens for global methane emission from rice paddy fields: a novel isolate affiliated with the clone cluster rice cluster I.</title>
        <authorList>
            <person name="Sakai S."/>
            <person name="Imachi H."/>
            <person name="Sekiguchi Y."/>
            <person name="Ohashi A."/>
            <person name="Harada H."/>
            <person name="Kamagata Y."/>
        </authorList>
    </citation>
    <scope>NUCLEOTIDE SEQUENCE [LARGE SCALE GENOMIC DNA]</scope>
    <source>
        <strain evidence="3">DSM 17711 / JCM 13418 / NBRC 101707 / SANAE</strain>
    </source>
</reference>
<name>D1Z2N7_METPS</name>
<dbReference type="InterPro" id="IPR007553">
    <property type="entry name" value="2-thiour_desulf"/>
</dbReference>
<dbReference type="KEGG" id="mpd:MCP_2887"/>